<proteinExistence type="predicted"/>
<gene>
    <name evidence="1" type="ORF">IWQ62_006000</name>
</gene>
<organism evidence="1 2">
    <name type="scientific">Dispira parvispora</name>
    <dbReference type="NCBI Taxonomy" id="1520584"/>
    <lineage>
        <taxon>Eukaryota</taxon>
        <taxon>Fungi</taxon>
        <taxon>Fungi incertae sedis</taxon>
        <taxon>Zoopagomycota</taxon>
        <taxon>Kickxellomycotina</taxon>
        <taxon>Dimargaritomycetes</taxon>
        <taxon>Dimargaritales</taxon>
        <taxon>Dimargaritaceae</taxon>
        <taxon>Dispira</taxon>
    </lineage>
</organism>
<keyword evidence="2" id="KW-1185">Reference proteome</keyword>
<reference evidence="1" key="1">
    <citation type="submission" date="2022-07" db="EMBL/GenBank/DDBJ databases">
        <title>Phylogenomic reconstructions and comparative analyses of Kickxellomycotina fungi.</title>
        <authorList>
            <person name="Reynolds N.K."/>
            <person name="Stajich J.E."/>
            <person name="Barry K."/>
            <person name="Grigoriev I.V."/>
            <person name="Crous P."/>
            <person name="Smith M.E."/>
        </authorList>
    </citation>
    <scope>NUCLEOTIDE SEQUENCE</scope>
    <source>
        <strain evidence="1">RSA 1196</strain>
    </source>
</reference>
<dbReference type="AlphaFoldDB" id="A0A9W8E0H7"/>
<dbReference type="EMBL" id="JANBPY010002882">
    <property type="protein sequence ID" value="KAJ1953401.1"/>
    <property type="molecule type" value="Genomic_DNA"/>
</dbReference>
<sequence length="144" mass="16474">MLSKYLRSPRSSSTSLVSSNVTFVEKQTVDHSLTTTKNCDALTHDLESDMSALQRHLERPGLQGLSNQRVQLTEDQQSRLAFAKLVTTVKRLGRGRMVGQEAAYHSPDERRSQEILSFMDRMDRFNVPQLSDRQRFVRRPVPAL</sequence>
<protein>
    <submittedName>
        <fullName evidence="1">Uncharacterized protein</fullName>
    </submittedName>
</protein>
<dbReference type="Proteomes" id="UP001150925">
    <property type="component" value="Unassembled WGS sequence"/>
</dbReference>
<accession>A0A9W8E0H7</accession>
<name>A0A9W8E0H7_9FUNG</name>
<comment type="caution">
    <text evidence="1">The sequence shown here is derived from an EMBL/GenBank/DDBJ whole genome shotgun (WGS) entry which is preliminary data.</text>
</comment>
<evidence type="ECO:0000313" key="2">
    <source>
        <dbReference type="Proteomes" id="UP001150925"/>
    </source>
</evidence>
<dbReference type="OrthoDB" id="5573507at2759"/>
<evidence type="ECO:0000313" key="1">
    <source>
        <dbReference type="EMBL" id="KAJ1953401.1"/>
    </source>
</evidence>